<name>A0ABC8UNQ2_9AQUA</name>
<accession>A0ABC8UNQ2</accession>
<gene>
    <name evidence="1" type="ORF">ILEXP_LOCUS52883</name>
</gene>
<evidence type="ECO:0000313" key="1">
    <source>
        <dbReference type="EMBL" id="CAK9182668.1"/>
    </source>
</evidence>
<sequence length="110" mass="13025">MIFAFYNLLQVIVDMKTLKQNFHEHIHEAQHYMLLSRDLHENLLETRRKVMKHGIDQRYRKMRDISETGAIARSILHKKLRQFCASATCPPSLIQQITVCILQQILLKIL</sequence>
<proteinExistence type="predicted"/>
<protein>
    <submittedName>
        <fullName evidence="1">Uncharacterized protein</fullName>
    </submittedName>
</protein>
<keyword evidence="2" id="KW-1185">Reference proteome</keyword>
<dbReference type="EMBL" id="CAUOFW020008395">
    <property type="protein sequence ID" value="CAK9182668.1"/>
    <property type="molecule type" value="Genomic_DNA"/>
</dbReference>
<dbReference type="PANTHER" id="PTHR48466:SF2">
    <property type="entry name" value="OS10G0509000 PROTEIN"/>
    <property type="match status" value="1"/>
</dbReference>
<dbReference type="InterPro" id="IPR045076">
    <property type="entry name" value="MutS"/>
</dbReference>
<comment type="caution">
    <text evidence="1">The sequence shown here is derived from an EMBL/GenBank/DDBJ whole genome shotgun (WGS) entry which is preliminary data.</text>
</comment>
<dbReference type="PANTHER" id="PTHR48466">
    <property type="entry name" value="OS10G0509000 PROTEIN-RELATED"/>
    <property type="match status" value="1"/>
</dbReference>
<organism evidence="1 2">
    <name type="scientific">Ilex paraguariensis</name>
    <name type="common">yerba mate</name>
    <dbReference type="NCBI Taxonomy" id="185542"/>
    <lineage>
        <taxon>Eukaryota</taxon>
        <taxon>Viridiplantae</taxon>
        <taxon>Streptophyta</taxon>
        <taxon>Embryophyta</taxon>
        <taxon>Tracheophyta</taxon>
        <taxon>Spermatophyta</taxon>
        <taxon>Magnoliopsida</taxon>
        <taxon>eudicotyledons</taxon>
        <taxon>Gunneridae</taxon>
        <taxon>Pentapetalae</taxon>
        <taxon>asterids</taxon>
        <taxon>campanulids</taxon>
        <taxon>Aquifoliales</taxon>
        <taxon>Aquifoliaceae</taxon>
        <taxon>Ilex</taxon>
    </lineage>
</organism>
<evidence type="ECO:0000313" key="2">
    <source>
        <dbReference type="Proteomes" id="UP001642360"/>
    </source>
</evidence>
<dbReference type="AlphaFoldDB" id="A0ABC8UNQ2"/>
<reference evidence="1 2" key="1">
    <citation type="submission" date="2024-02" db="EMBL/GenBank/DDBJ databases">
        <authorList>
            <person name="Vignale AGUSTIN F."/>
            <person name="Sosa J E."/>
            <person name="Modenutti C."/>
        </authorList>
    </citation>
    <scope>NUCLEOTIDE SEQUENCE [LARGE SCALE GENOMIC DNA]</scope>
</reference>
<dbReference type="Proteomes" id="UP001642360">
    <property type="component" value="Unassembled WGS sequence"/>
</dbReference>